<proteinExistence type="predicted"/>
<evidence type="ECO:0000313" key="1">
    <source>
        <dbReference type="EnsemblPlants" id="PGSC0003DMT400050321"/>
    </source>
</evidence>
<accession>M1BQ45</accession>
<reference evidence="1" key="2">
    <citation type="submission" date="2015-06" db="UniProtKB">
        <authorList>
            <consortium name="EnsemblPlants"/>
        </authorList>
    </citation>
    <scope>IDENTIFICATION</scope>
    <source>
        <strain evidence="1">DM1-3 516 R44</strain>
    </source>
</reference>
<organism evidence="1 2">
    <name type="scientific">Solanum tuberosum</name>
    <name type="common">Potato</name>
    <dbReference type="NCBI Taxonomy" id="4113"/>
    <lineage>
        <taxon>Eukaryota</taxon>
        <taxon>Viridiplantae</taxon>
        <taxon>Streptophyta</taxon>
        <taxon>Embryophyta</taxon>
        <taxon>Tracheophyta</taxon>
        <taxon>Spermatophyta</taxon>
        <taxon>Magnoliopsida</taxon>
        <taxon>eudicotyledons</taxon>
        <taxon>Gunneridae</taxon>
        <taxon>Pentapetalae</taxon>
        <taxon>asterids</taxon>
        <taxon>lamiids</taxon>
        <taxon>Solanales</taxon>
        <taxon>Solanaceae</taxon>
        <taxon>Solanoideae</taxon>
        <taxon>Solaneae</taxon>
        <taxon>Solanum</taxon>
    </lineage>
</organism>
<evidence type="ECO:0000313" key="2">
    <source>
        <dbReference type="Proteomes" id="UP000011115"/>
    </source>
</evidence>
<dbReference type="Gramene" id="PGSC0003DMT400050321">
    <property type="protein sequence ID" value="PGSC0003DMT400050321"/>
    <property type="gene ID" value="PGSC0003DMG400019553"/>
</dbReference>
<protein>
    <submittedName>
        <fullName evidence="1">Uncharacterized protein</fullName>
    </submittedName>
</protein>
<dbReference type="HOGENOM" id="CLU_2459098_0_0_1"/>
<keyword evidence="2" id="KW-1185">Reference proteome</keyword>
<dbReference type="AlphaFoldDB" id="M1BQ45"/>
<dbReference type="PaxDb" id="4113-PGSC0003DMT400050321"/>
<name>M1BQ45_SOLTU</name>
<dbReference type="EnsemblPlants" id="PGSC0003DMT400050321">
    <property type="protein sequence ID" value="PGSC0003DMT400050321"/>
    <property type="gene ID" value="PGSC0003DMG400019553"/>
</dbReference>
<sequence>MIGQKKHLELRIIKKCNEFQSAWLTQEVKLLPSLEKIRILRGRIFKYLWSTEFAERGKTPDSHEHLSLKTKVYVDESRKFMLKIGVASL</sequence>
<dbReference type="Proteomes" id="UP000011115">
    <property type="component" value="Unassembled WGS sequence"/>
</dbReference>
<dbReference type="InParanoid" id="M1BQ45"/>
<reference evidence="2" key="1">
    <citation type="journal article" date="2011" name="Nature">
        <title>Genome sequence and analysis of the tuber crop potato.</title>
        <authorList>
            <consortium name="The Potato Genome Sequencing Consortium"/>
        </authorList>
    </citation>
    <scope>NUCLEOTIDE SEQUENCE [LARGE SCALE GENOMIC DNA]</scope>
    <source>
        <strain evidence="2">cv. DM1-3 516 R44</strain>
    </source>
</reference>